<dbReference type="InterPro" id="IPR027417">
    <property type="entry name" value="P-loop_NTPase"/>
</dbReference>
<dbReference type="AlphaFoldDB" id="A0A1F4XJ68"/>
<feature type="domain" description="DNA mismatch repair proteins mutS family" evidence="4">
    <location>
        <begin position="380"/>
        <end position="578"/>
    </location>
</feature>
<comment type="caution">
    <text evidence="5">The sequence shown here is derived from an EMBL/GenBank/DDBJ whole genome shotgun (WGS) entry which is preliminary data.</text>
</comment>
<dbReference type="Pfam" id="PF00488">
    <property type="entry name" value="MutS_V"/>
    <property type="match status" value="1"/>
</dbReference>
<dbReference type="GO" id="GO:0006298">
    <property type="term" value="P:mismatch repair"/>
    <property type="evidence" value="ECO:0007669"/>
    <property type="project" value="InterPro"/>
</dbReference>
<name>A0A1F4XJ68_9BACT</name>
<dbReference type="GO" id="GO:0140664">
    <property type="term" value="F:ATP-dependent DNA damage sensor activity"/>
    <property type="evidence" value="ECO:0007669"/>
    <property type="project" value="InterPro"/>
</dbReference>
<accession>A0A1F4XJ68</accession>
<gene>
    <name evidence="5" type="ORF">A2V81_00325</name>
</gene>
<dbReference type="GO" id="GO:0005524">
    <property type="term" value="F:ATP binding"/>
    <property type="evidence" value="ECO:0007669"/>
    <property type="project" value="UniProtKB-KW"/>
</dbReference>
<dbReference type="PANTHER" id="PTHR11361">
    <property type="entry name" value="DNA MISMATCH REPAIR PROTEIN MUTS FAMILY MEMBER"/>
    <property type="match status" value="1"/>
</dbReference>
<evidence type="ECO:0000313" key="6">
    <source>
        <dbReference type="Proteomes" id="UP000177614"/>
    </source>
</evidence>
<dbReference type="EMBL" id="MEWR01000022">
    <property type="protein sequence ID" value="OGC81686.1"/>
    <property type="molecule type" value="Genomic_DNA"/>
</dbReference>
<dbReference type="InterPro" id="IPR045076">
    <property type="entry name" value="MutS"/>
</dbReference>
<dbReference type="SMART" id="SM00534">
    <property type="entry name" value="MUTSac"/>
    <property type="match status" value="1"/>
</dbReference>
<evidence type="ECO:0000259" key="4">
    <source>
        <dbReference type="SMART" id="SM00534"/>
    </source>
</evidence>
<evidence type="ECO:0000256" key="2">
    <source>
        <dbReference type="ARBA" id="ARBA00022840"/>
    </source>
</evidence>
<dbReference type="SUPFAM" id="SSF52540">
    <property type="entry name" value="P-loop containing nucleoside triphosphate hydrolases"/>
    <property type="match status" value="1"/>
</dbReference>
<evidence type="ECO:0000256" key="1">
    <source>
        <dbReference type="ARBA" id="ARBA00022741"/>
    </source>
</evidence>
<evidence type="ECO:0000256" key="3">
    <source>
        <dbReference type="ARBA" id="ARBA00023125"/>
    </source>
</evidence>
<proteinExistence type="predicted"/>
<protein>
    <recommendedName>
        <fullName evidence="4">DNA mismatch repair proteins mutS family domain-containing protein</fullName>
    </recommendedName>
</protein>
<dbReference type="InterPro" id="IPR000432">
    <property type="entry name" value="DNA_mismatch_repair_MutS_C"/>
</dbReference>
<reference evidence="5 6" key="1">
    <citation type="journal article" date="2016" name="Nat. Commun.">
        <title>Thousands of microbial genomes shed light on interconnected biogeochemical processes in an aquifer system.</title>
        <authorList>
            <person name="Anantharaman K."/>
            <person name="Brown C.T."/>
            <person name="Hug L.A."/>
            <person name="Sharon I."/>
            <person name="Castelle C.J."/>
            <person name="Probst A.J."/>
            <person name="Thomas B.C."/>
            <person name="Singh A."/>
            <person name="Wilkins M.J."/>
            <person name="Karaoz U."/>
            <person name="Brodie E.L."/>
            <person name="Williams K.H."/>
            <person name="Hubbard S.S."/>
            <person name="Banfield J.F."/>
        </authorList>
    </citation>
    <scope>NUCLEOTIDE SEQUENCE [LARGE SCALE GENOMIC DNA]</scope>
</reference>
<dbReference type="PANTHER" id="PTHR11361:SF139">
    <property type="entry name" value="REPAIR PROTEIN, PUTATIVE-RELATED"/>
    <property type="match status" value="1"/>
</dbReference>
<dbReference type="STRING" id="1817814.A2V81_00325"/>
<dbReference type="GO" id="GO:0030983">
    <property type="term" value="F:mismatched DNA binding"/>
    <property type="evidence" value="ECO:0007669"/>
    <property type="project" value="InterPro"/>
</dbReference>
<dbReference type="Gene3D" id="3.40.50.300">
    <property type="entry name" value="P-loop containing nucleotide triphosphate hydrolases"/>
    <property type="match status" value="1"/>
</dbReference>
<keyword evidence="1" id="KW-0547">Nucleotide-binding</keyword>
<dbReference type="Proteomes" id="UP000177614">
    <property type="component" value="Unassembled WGS sequence"/>
</dbReference>
<sequence>MLTVSAEKYFSLENPNPPFSLRNHDRAQEYFQYFQTPYESSATPFYIHERPTGENGTLPRPLIPYRLKQESEIITKDKDHNSITDIVDNFIRQVEKNCFNDFQLIQLIHELQRIKPLNDNLRNKINLTYNFLAAEYRVDANAYYGALQFLTTLIATLKQLKFILQKHPRFSQIDKIIYKSQFILDVIEKVKINISSQKCGLIVDFSEIHNELQPLFIETTNPFLAKQKSIYSLNLVSHIHELISIGLLLEYVYRIQKTDEDHYGKIPNIVASNPDGLTFEFHDFIHPEFGTNIRDRKHAIPISSSQHNLKESLVKNGIITKGADSNHYGEHYFWKEGITKSKIESSLERNCDKMTRELLLNHFCENAFQPYQQFHMDAHCTVKILTGANSRGKSTFMHTIAEQFYMAHMGRKVPARFAVMTFCDRIFHDFDTKHKLNEGVSTFRAQIRCMIDFLEHATPNSIGLFDELYHGTNSAYLLALGWATIEAMTKERLRAIISTHESLLTRITDLDGYNSLKGLYYRPTINRGNLKRIAAENISLQAGYHLASSPVTDSDAFNIAHKEKFPSHVLKRAEEIFEHITSE</sequence>
<evidence type="ECO:0000313" key="5">
    <source>
        <dbReference type="EMBL" id="OGC81686.1"/>
    </source>
</evidence>
<keyword evidence="2" id="KW-0067">ATP-binding</keyword>
<organism evidence="5 6">
    <name type="scientific">Candidatus Abawacabacteria bacterium RBG_16_42_10</name>
    <dbReference type="NCBI Taxonomy" id="1817814"/>
    <lineage>
        <taxon>Bacteria</taxon>
        <taxon>Candidatus Abawacaibacteriota</taxon>
    </lineage>
</organism>
<keyword evidence="3" id="KW-0238">DNA-binding</keyword>